<dbReference type="OrthoDB" id="9773293at2"/>
<dbReference type="InterPro" id="IPR029058">
    <property type="entry name" value="AB_hydrolase_fold"/>
</dbReference>
<reference evidence="2 3" key="1">
    <citation type="submission" date="2019-01" db="EMBL/GenBank/DDBJ databases">
        <title>Ktedonosporobacter rubrisoli SCAWS-G2.</title>
        <authorList>
            <person name="Huang Y."/>
            <person name="Yan B."/>
        </authorList>
    </citation>
    <scope>NUCLEOTIDE SEQUENCE [LARGE SCALE GENOMIC DNA]</scope>
    <source>
        <strain evidence="2 3">SCAWS-G2</strain>
    </source>
</reference>
<organism evidence="2 3">
    <name type="scientific">Ktedonosporobacter rubrisoli</name>
    <dbReference type="NCBI Taxonomy" id="2509675"/>
    <lineage>
        <taxon>Bacteria</taxon>
        <taxon>Bacillati</taxon>
        <taxon>Chloroflexota</taxon>
        <taxon>Ktedonobacteria</taxon>
        <taxon>Ktedonobacterales</taxon>
        <taxon>Ktedonosporobacteraceae</taxon>
        <taxon>Ktedonosporobacter</taxon>
    </lineage>
</organism>
<protein>
    <submittedName>
        <fullName evidence="2">Alpha/beta hydrolase</fullName>
    </submittedName>
</protein>
<dbReference type="PANTHER" id="PTHR43329">
    <property type="entry name" value="EPOXIDE HYDROLASE"/>
    <property type="match status" value="1"/>
</dbReference>
<dbReference type="AlphaFoldDB" id="A0A4P6JN59"/>
<dbReference type="InterPro" id="IPR000073">
    <property type="entry name" value="AB_hydrolase_1"/>
</dbReference>
<dbReference type="PRINTS" id="PR00111">
    <property type="entry name" value="ABHYDROLASE"/>
</dbReference>
<proteinExistence type="predicted"/>
<sequence>MFEGFQLSRLETREAVIRVRHGGHGPGLLLLHGHPQTHVMWHKIAPRLAQHFTVVAADLRGYGESSKPATTPDHEPYSKRAMARDQVEVMQQLGFERFCVVGHDRGGYCAYRMALDYPERVLKLAVFDNIPIGEAFRRTTREFALGWWHWFFFAQPDLPERLIGENPDNYYRWGERMRDKLPAYFAPEAVADYHRCVYNSETIRAMIEEYRAGATYDFALDEAERGKKQITCPMLVLTCLKDDLKDYFDIEGIWREWATDVRFRELDAGHYAPEEVPDETYRELSTFLLARENRE</sequence>
<keyword evidence="2" id="KW-0378">Hydrolase</keyword>
<accession>A0A4P6JN59</accession>
<dbReference type="RefSeq" id="WP_129887309.1">
    <property type="nucleotide sequence ID" value="NZ_CP035758.1"/>
</dbReference>
<keyword evidence="3" id="KW-1185">Reference proteome</keyword>
<evidence type="ECO:0000259" key="1">
    <source>
        <dbReference type="Pfam" id="PF00561"/>
    </source>
</evidence>
<dbReference type="SUPFAM" id="SSF53474">
    <property type="entry name" value="alpha/beta-Hydrolases"/>
    <property type="match status" value="1"/>
</dbReference>
<name>A0A4P6JN59_KTERU</name>
<feature type="domain" description="AB hydrolase-1" evidence="1">
    <location>
        <begin position="28"/>
        <end position="273"/>
    </location>
</feature>
<evidence type="ECO:0000313" key="3">
    <source>
        <dbReference type="Proteomes" id="UP000290365"/>
    </source>
</evidence>
<gene>
    <name evidence="2" type="ORF">EPA93_10860</name>
</gene>
<dbReference type="KEGG" id="kbs:EPA93_10860"/>
<dbReference type="Pfam" id="PF00561">
    <property type="entry name" value="Abhydrolase_1"/>
    <property type="match status" value="1"/>
</dbReference>
<evidence type="ECO:0000313" key="2">
    <source>
        <dbReference type="EMBL" id="QBD76482.1"/>
    </source>
</evidence>
<dbReference type="Gene3D" id="3.40.50.1820">
    <property type="entry name" value="alpha/beta hydrolase"/>
    <property type="match status" value="1"/>
</dbReference>
<dbReference type="GO" id="GO:0016787">
    <property type="term" value="F:hydrolase activity"/>
    <property type="evidence" value="ECO:0007669"/>
    <property type="project" value="UniProtKB-KW"/>
</dbReference>
<dbReference type="Proteomes" id="UP000290365">
    <property type="component" value="Chromosome"/>
</dbReference>
<dbReference type="EMBL" id="CP035758">
    <property type="protein sequence ID" value="QBD76482.1"/>
    <property type="molecule type" value="Genomic_DNA"/>
</dbReference>